<sequence>MDEHGIDAELPHLIRLDRNIPGWMHDQRALQTTGRALTLCSAIFGAMVVAGAGPELMFPANMTPATLGTLPWVALWTVAALLGMWHVKAAAMQHRMRAASRELRFESLSRATDYAEDILTLSGHGPADVTWRVVAVAPLTALVYAASTRGNGEGMPWVREMVERLNTEGASGWHAAAQAVTDIDEKLQPSIDRWAAAPAAQRGSVALVMREAVGSMAGARA</sequence>
<name>A0A0D1L8P4_9MYCO</name>
<evidence type="ECO:0000256" key="1">
    <source>
        <dbReference type="SAM" id="Phobius"/>
    </source>
</evidence>
<reference evidence="2 3" key="1">
    <citation type="submission" date="2015-01" db="EMBL/GenBank/DDBJ databases">
        <title>Genome sequence of Mycobacterium llatzerense and Mycobacterium immunogenum recovered from brain abscess.</title>
        <authorList>
            <person name="Greninger A.L."/>
            <person name="Langelier C."/>
            <person name="Cunningham G."/>
            <person name="Chiu C.Y."/>
            <person name="Miller S."/>
        </authorList>
    </citation>
    <scope>NUCLEOTIDE SEQUENCE [LARGE SCALE GENOMIC DNA]</scope>
    <source>
        <strain evidence="2 3">CLUC14</strain>
    </source>
</reference>
<protein>
    <submittedName>
        <fullName evidence="2">Uncharacterized protein</fullName>
    </submittedName>
</protein>
<gene>
    <name evidence="2" type="ORF">TL10_23375</name>
</gene>
<organism evidence="2 3">
    <name type="scientific">Mycolicibacterium llatzerense</name>
    <dbReference type="NCBI Taxonomy" id="280871"/>
    <lineage>
        <taxon>Bacteria</taxon>
        <taxon>Bacillati</taxon>
        <taxon>Actinomycetota</taxon>
        <taxon>Actinomycetes</taxon>
        <taxon>Mycobacteriales</taxon>
        <taxon>Mycobacteriaceae</taxon>
        <taxon>Mycolicibacterium</taxon>
    </lineage>
</organism>
<dbReference type="AlphaFoldDB" id="A0A0D1L8P4"/>
<keyword evidence="1" id="KW-1133">Transmembrane helix</keyword>
<dbReference type="EMBL" id="JXST01000040">
    <property type="protein sequence ID" value="KIU14612.1"/>
    <property type="molecule type" value="Genomic_DNA"/>
</dbReference>
<dbReference type="Proteomes" id="UP000032221">
    <property type="component" value="Unassembled WGS sequence"/>
</dbReference>
<dbReference type="STRING" id="280871.TL10_23375"/>
<evidence type="ECO:0000313" key="2">
    <source>
        <dbReference type="EMBL" id="KIU14612.1"/>
    </source>
</evidence>
<keyword evidence="1" id="KW-0812">Transmembrane</keyword>
<feature type="transmembrane region" description="Helical" evidence="1">
    <location>
        <begin position="69"/>
        <end position="87"/>
    </location>
</feature>
<evidence type="ECO:0000313" key="3">
    <source>
        <dbReference type="Proteomes" id="UP000032221"/>
    </source>
</evidence>
<feature type="transmembrane region" description="Helical" evidence="1">
    <location>
        <begin position="36"/>
        <end position="57"/>
    </location>
</feature>
<keyword evidence="1" id="KW-0472">Membrane</keyword>
<comment type="caution">
    <text evidence="2">The sequence shown here is derived from an EMBL/GenBank/DDBJ whole genome shotgun (WGS) entry which is preliminary data.</text>
</comment>
<dbReference type="PATRIC" id="fig|280871.6.peg.4836"/>
<keyword evidence="3" id="KW-1185">Reference proteome</keyword>
<proteinExistence type="predicted"/>
<accession>A0A0D1L8P4</accession>